<evidence type="ECO:0000313" key="1">
    <source>
        <dbReference type="EMBL" id="MBE9221315.1"/>
    </source>
</evidence>
<evidence type="ECO:0008006" key="3">
    <source>
        <dbReference type="Google" id="ProtNLM"/>
    </source>
</evidence>
<name>A0ABR9V0B3_9CHRO</name>
<comment type="caution">
    <text evidence="1">The sequence shown here is derived from an EMBL/GenBank/DDBJ whole genome shotgun (WGS) entry which is preliminary data.</text>
</comment>
<dbReference type="RefSeq" id="WP_193799511.1">
    <property type="nucleotide sequence ID" value="NZ_JADEWC010000002.1"/>
</dbReference>
<protein>
    <recommendedName>
        <fullName evidence="3">Transcriptional regulator</fullName>
    </recommendedName>
</protein>
<proteinExistence type="predicted"/>
<evidence type="ECO:0000313" key="2">
    <source>
        <dbReference type="Proteomes" id="UP000654604"/>
    </source>
</evidence>
<keyword evidence="2" id="KW-1185">Reference proteome</keyword>
<dbReference type="EMBL" id="JADEWC010000002">
    <property type="protein sequence ID" value="MBE9221315.1"/>
    <property type="molecule type" value="Genomic_DNA"/>
</dbReference>
<organism evidence="1 2">
    <name type="scientific">Cyanobacterium stanieri LEGE 03274</name>
    <dbReference type="NCBI Taxonomy" id="1828756"/>
    <lineage>
        <taxon>Bacteria</taxon>
        <taxon>Bacillati</taxon>
        <taxon>Cyanobacteriota</taxon>
        <taxon>Cyanophyceae</taxon>
        <taxon>Oscillatoriophycideae</taxon>
        <taxon>Chroococcales</taxon>
        <taxon>Geminocystaceae</taxon>
        <taxon>Cyanobacterium</taxon>
    </lineage>
</organism>
<sequence length="106" mass="12668">MFSQETEISNLVREYTKQKYHGGLIGISDLAEYCGVLEGELYKILFQMQSENELKIIKRYFCPEFHRIEKNLNDHESYCEECDYMYPNEQLEVAVYIEPLKIKVTR</sequence>
<reference evidence="1 2" key="1">
    <citation type="submission" date="2020-10" db="EMBL/GenBank/DDBJ databases">
        <authorList>
            <person name="Castelo-Branco R."/>
            <person name="Eusebio N."/>
            <person name="Adriana R."/>
            <person name="Vieira A."/>
            <person name="Brugerolle De Fraissinette N."/>
            <person name="Rezende De Castro R."/>
            <person name="Schneider M.P."/>
            <person name="Vasconcelos V."/>
            <person name="Leao P.N."/>
        </authorList>
    </citation>
    <scope>NUCLEOTIDE SEQUENCE [LARGE SCALE GENOMIC DNA]</scope>
    <source>
        <strain evidence="1 2">LEGE 03274</strain>
    </source>
</reference>
<gene>
    <name evidence="1" type="ORF">IQ215_01270</name>
</gene>
<accession>A0ABR9V0B3</accession>
<dbReference type="Proteomes" id="UP000654604">
    <property type="component" value="Unassembled WGS sequence"/>
</dbReference>